<evidence type="ECO:0000256" key="10">
    <source>
        <dbReference type="ARBA" id="ARBA00023184"/>
    </source>
</evidence>
<evidence type="ECO:0000256" key="1">
    <source>
        <dbReference type="ARBA" id="ARBA00004625"/>
    </source>
</evidence>
<organism evidence="14">
    <name type="scientific">Chrysanthemum virus R</name>
    <dbReference type="NCBI Taxonomy" id="2116736"/>
    <lineage>
        <taxon>Viruses</taxon>
        <taxon>Riboviria</taxon>
        <taxon>Orthornavirae</taxon>
        <taxon>Kitrinoviricota</taxon>
        <taxon>Alsuviricetes</taxon>
        <taxon>Tymovirales</taxon>
        <taxon>Betaflexiviridae</taxon>
        <taxon>Quinvirinae</taxon>
        <taxon>Carlavirus</taxon>
        <taxon>Carlavirus rhochrysanthemi</taxon>
        <taxon>Carlavirus CVR</taxon>
    </lineage>
</organism>
<sequence length="63" mass="7256">MYVYILLSVLVCLFSLYFLRNYSHPSECVVVVTGESFRVINCAINRDLIELSKAIKPRVWGCL</sequence>
<comment type="subcellular location">
    <subcellularLocation>
        <location evidence="1">Host endoplasmic reticulum membrane</location>
    </subcellularLocation>
</comment>
<dbReference type="GeneID" id="41701972"/>
<dbReference type="Proteomes" id="UP000289439">
    <property type="component" value="Segment"/>
</dbReference>
<comment type="similarity">
    <text evidence="2">Belongs to the Tymovirales TGBp3 protein family.</text>
</comment>
<keyword evidence="15" id="KW-1185">Reference proteome</keyword>
<dbReference type="KEGG" id="vg:41701972"/>
<evidence type="ECO:0000256" key="6">
    <source>
        <dbReference type="ARBA" id="ARBA00022870"/>
    </source>
</evidence>
<gene>
    <name evidence="14" type="primary">ORF4</name>
</gene>
<keyword evidence="10" id="KW-1038">Host endoplasmic reticulum</keyword>
<evidence type="ECO:0000313" key="15">
    <source>
        <dbReference type="Proteomes" id="UP000289439"/>
    </source>
</evidence>
<comment type="function">
    <text evidence="11">Plays a role in viral cell-to-cell propagation, by facilitating genome transport to neighboring plant cells through plasmosdesmata. May induce the formation of granular vesicles derived from the Endoplasmic reticulum, which align on actin filaments.</text>
</comment>
<dbReference type="RefSeq" id="YP_009553179.1">
    <property type="nucleotide sequence ID" value="NC_040703.1"/>
</dbReference>
<evidence type="ECO:0000313" key="14">
    <source>
        <dbReference type="EMBL" id="AVN98092.1"/>
    </source>
</evidence>
<proteinExistence type="inferred from homology"/>
<keyword evidence="4" id="KW-0813">Transport</keyword>
<accession>A0A2P1JHQ7</accession>
<evidence type="ECO:0000256" key="12">
    <source>
        <dbReference type="ARBA" id="ARBA00030266"/>
    </source>
</evidence>
<evidence type="ECO:0000256" key="7">
    <source>
        <dbReference type="ARBA" id="ARBA00022989"/>
    </source>
</evidence>
<evidence type="ECO:0000256" key="4">
    <source>
        <dbReference type="ARBA" id="ARBA00022448"/>
    </source>
</evidence>
<dbReference type="OrthoDB" id="29070at10239"/>
<dbReference type="GO" id="GO:0046740">
    <property type="term" value="P:transport of virus in host, cell to cell"/>
    <property type="evidence" value="ECO:0007669"/>
    <property type="project" value="UniProtKB-KW"/>
</dbReference>
<keyword evidence="8" id="KW-0916">Viral movement protein</keyword>
<evidence type="ECO:0000256" key="8">
    <source>
        <dbReference type="ARBA" id="ARBA00023031"/>
    </source>
</evidence>
<evidence type="ECO:0000256" key="5">
    <source>
        <dbReference type="ARBA" id="ARBA00022692"/>
    </source>
</evidence>
<dbReference type="Pfam" id="PF02495">
    <property type="entry name" value="TGBp3"/>
    <property type="match status" value="1"/>
</dbReference>
<dbReference type="EMBL" id="MG432107">
    <property type="protein sequence ID" value="AVN98092.1"/>
    <property type="molecule type" value="Genomic_RNA"/>
</dbReference>
<reference evidence="14" key="1">
    <citation type="journal article" date="2018" name="Arch. Virol.">
        <title>Complete nucleotide sequence of a new carlavirus in chrysanthemums in China.</title>
        <authorList>
            <person name="Wang R."/>
            <person name="Dong J."/>
            <person name="Wang Z."/>
            <person name="Zhou T."/>
            <person name="Li Y."/>
            <person name="Ding W."/>
        </authorList>
    </citation>
    <scope>NUCLEOTIDE SEQUENCE [LARGE SCALE GENOMIC DNA]</scope>
    <source>
        <strain evidence="14">BJ</strain>
    </source>
</reference>
<evidence type="ECO:0000256" key="9">
    <source>
        <dbReference type="ARBA" id="ARBA00023136"/>
    </source>
</evidence>
<evidence type="ECO:0000256" key="13">
    <source>
        <dbReference type="ARBA" id="ARBA00033148"/>
    </source>
</evidence>
<name>A0A2P1JHQ7_9VIRU</name>
<evidence type="ECO:0000256" key="3">
    <source>
        <dbReference type="ARBA" id="ARBA00013812"/>
    </source>
</evidence>
<keyword evidence="6" id="KW-1043">Host membrane</keyword>
<keyword evidence="9" id="KW-0472">Membrane</keyword>
<evidence type="ECO:0000256" key="11">
    <source>
        <dbReference type="ARBA" id="ARBA00025270"/>
    </source>
</evidence>
<dbReference type="GO" id="GO:0044167">
    <property type="term" value="C:host cell endoplasmic reticulum membrane"/>
    <property type="evidence" value="ECO:0007669"/>
    <property type="project" value="UniProtKB-SubCell"/>
</dbReference>
<dbReference type="InterPro" id="IPR003411">
    <property type="entry name" value="TGBp3"/>
</dbReference>
<keyword evidence="7" id="KW-1133">Transmembrane helix</keyword>
<protein>
    <recommendedName>
        <fullName evidence="3">Movement protein TGBp3</fullName>
    </recommendedName>
    <alternativeName>
        <fullName evidence="12">7 kDa protein</fullName>
    </alternativeName>
    <alternativeName>
        <fullName evidence="13">Triple gene block 3 protein</fullName>
    </alternativeName>
</protein>
<evidence type="ECO:0000256" key="2">
    <source>
        <dbReference type="ARBA" id="ARBA00010355"/>
    </source>
</evidence>
<keyword evidence="5" id="KW-0812">Transmembrane</keyword>